<dbReference type="EMBL" id="NSKE01000020">
    <property type="protein sequence ID" value="PAU92629.1"/>
    <property type="molecule type" value="Genomic_DNA"/>
</dbReference>
<organism evidence="1 2">
    <name type="scientific">Fodinibius salipaludis</name>
    <dbReference type="NCBI Taxonomy" id="2032627"/>
    <lineage>
        <taxon>Bacteria</taxon>
        <taxon>Pseudomonadati</taxon>
        <taxon>Balneolota</taxon>
        <taxon>Balneolia</taxon>
        <taxon>Balneolales</taxon>
        <taxon>Balneolaceae</taxon>
        <taxon>Fodinibius</taxon>
    </lineage>
</organism>
<accession>A0A2A2G6Z7</accession>
<dbReference type="Proteomes" id="UP000218831">
    <property type="component" value="Unassembled WGS sequence"/>
</dbReference>
<name>A0A2A2G6Z7_9BACT</name>
<comment type="caution">
    <text evidence="1">The sequence shown here is derived from an EMBL/GenBank/DDBJ whole genome shotgun (WGS) entry which is preliminary data.</text>
</comment>
<dbReference type="Pfam" id="PF18907">
    <property type="entry name" value="DUF5662"/>
    <property type="match status" value="1"/>
</dbReference>
<sequence length="176" mass="21477">MRLKTKSGKDLARRVRLMRWLRTTPMRRHLEYFKYVIRHKWFVFVAGLKVGAPIWQLIIHDWSKFLPSEWMPYAKTFYAPDGSSQYEEHRQFDVAWNHHQNRKKHHWQYWILQRDDGDEICLPIPKRYLLEMVADWMGAGRAITGEWEVAEWYRANKEKIKLEEQTRNHVESLVLP</sequence>
<dbReference type="InterPro" id="IPR043721">
    <property type="entry name" value="DUF5662"/>
</dbReference>
<evidence type="ECO:0008006" key="3">
    <source>
        <dbReference type="Google" id="ProtNLM"/>
    </source>
</evidence>
<gene>
    <name evidence="1" type="ORF">CK503_15770</name>
</gene>
<keyword evidence="2" id="KW-1185">Reference proteome</keyword>
<reference evidence="1 2" key="1">
    <citation type="submission" date="2017-08" db="EMBL/GenBank/DDBJ databases">
        <title>Aliifodinibius alkalisoli sp. nov., isolated from saline alkaline soil.</title>
        <authorList>
            <person name="Liu D."/>
            <person name="Zhang G."/>
        </authorList>
    </citation>
    <scope>NUCLEOTIDE SEQUENCE [LARGE SCALE GENOMIC DNA]</scope>
    <source>
        <strain evidence="1 2">WN023</strain>
    </source>
</reference>
<evidence type="ECO:0000313" key="1">
    <source>
        <dbReference type="EMBL" id="PAU92629.1"/>
    </source>
</evidence>
<proteinExistence type="predicted"/>
<dbReference type="OrthoDB" id="1550715at2"/>
<protein>
    <recommendedName>
        <fullName evidence="3">Catalase</fullName>
    </recommendedName>
</protein>
<dbReference type="AlphaFoldDB" id="A0A2A2G6Z7"/>
<evidence type="ECO:0000313" key="2">
    <source>
        <dbReference type="Proteomes" id="UP000218831"/>
    </source>
</evidence>
<dbReference type="RefSeq" id="WP_095607794.1">
    <property type="nucleotide sequence ID" value="NZ_NSKE01000020.1"/>
</dbReference>